<keyword evidence="4" id="KW-1185">Reference proteome</keyword>
<sequence>MTTTQLPPNQKLEQEILKAGRSQFKRPIVIIVSSELLSKREAALDTLLKLETLFSSNFPVIENKFLILFYDLNELGFTRDQYCFSTDNGLVNYLKDNVFDEGCNGIISHCINKILADSLAYKQGVHSSGLDLVGDKIDAFLDGKYLELGLTRMQAFAFNSLQHTTSKTNDRRAQQICKATYRELEVELLNANGLIALPDEFMKVTHSVLPPLYNRAVWCYAKGHIYKAEGTTFEADIFKLRKLHTLEEQKIMGHTSFTPFLRRKRIGNLLKGL</sequence>
<evidence type="ECO:0000313" key="4">
    <source>
        <dbReference type="Proteomes" id="UP001570846"/>
    </source>
</evidence>
<evidence type="ECO:0000313" key="2">
    <source>
        <dbReference type="EMBL" id="MFA1771648.1"/>
    </source>
</evidence>
<comment type="caution">
    <text evidence="1">The sequence shown here is derived from an EMBL/GenBank/DDBJ whole genome shotgun (WGS) entry which is preliminary data.</text>
</comment>
<dbReference type="Proteomes" id="UP001570846">
    <property type="component" value="Unassembled WGS sequence"/>
</dbReference>
<reference evidence="2 4" key="3">
    <citation type="submission" date="2024-08" db="EMBL/GenBank/DDBJ databases">
        <authorList>
            <person name="Wei W."/>
        </authorList>
    </citation>
    <scope>NUCLEOTIDE SEQUENCE [LARGE SCALE GENOMIC DNA]</scope>
    <source>
        <strain evidence="2 4">XU2</strain>
    </source>
</reference>
<dbReference type="Proteomes" id="UP000323866">
    <property type="component" value="Unassembled WGS sequence"/>
</dbReference>
<dbReference type="EMBL" id="JBGOGF010000005">
    <property type="protein sequence ID" value="MFA1771648.1"/>
    <property type="molecule type" value="Genomic_DNA"/>
</dbReference>
<name>A0A5M8Q7G5_9BACT</name>
<reference evidence="1 3" key="2">
    <citation type="submission" date="2019-09" db="EMBL/GenBank/DDBJ databases">
        <title>A bacterium isolated from glacier soil.</title>
        <authorList>
            <person name="Liu Q."/>
        </authorList>
    </citation>
    <scope>NUCLEOTIDE SEQUENCE [LARGE SCALE GENOMIC DNA]</scope>
    <source>
        <strain evidence="1 3">MDT1-10-3</strain>
    </source>
</reference>
<proteinExistence type="predicted"/>
<reference evidence="1 3" key="1">
    <citation type="submission" date="2019-07" db="EMBL/GenBank/DDBJ databases">
        <authorList>
            <person name="Qu J.-H."/>
        </authorList>
    </citation>
    <scope>NUCLEOTIDE SEQUENCE [LARGE SCALE GENOMIC DNA]</scope>
    <source>
        <strain evidence="1 3">MDT1-10-3</strain>
    </source>
</reference>
<evidence type="ECO:0000313" key="1">
    <source>
        <dbReference type="EMBL" id="KAA6431875.1"/>
    </source>
</evidence>
<evidence type="ECO:0000313" key="3">
    <source>
        <dbReference type="Proteomes" id="UP000323866"/>
    </source>
</evidence>
<dbReference type="AlphaFoldDB" id="A0A5M8Q7G5"/>
<gene>
    <name evidence="2" type="ORF">ACD591_10120</name>
    <name evidence="1" type="ORF">FOE74_17355</name>
</gene>
<dbReference type="EMBL" id="VKKZ01000023">
    <property type="protein sequence ID" value="KAA6431875.1"/>
    <property type="molecule type" value="Genomic_DNA"/>
</dbReference>
<protein>
    <submittedName>
        <fullName evidence="1">Uncharacterized protein</fullName>
    </submittedName>
</protein>
<accession>A0A5M8Q7G5</accession>
<dbReference type="RefSeq" id="WP_149099894.1">
    <property type="nucleotide sequence ID" value="NZ_BMMG01000006.1"/>
</dbReference>
<organism evidence="1 3">
    <name type="scientific">Rufibacter glacialis</name>
    <dbReference type="NCBI Taxonomy" id="1259555"/>
    <lineage>
        <taxon>Bacteria</taxon>
        <taxon>Pseudomonadati</taxon>
        <taxon>Bacteroidota</taxon>
        <taxon>Cytophagia</taxon>
        <taxon>Cytophagales</taxon>
        <taxon>Hymenobacteraceae</taxon>
        <taxon>Rufibacter</taxon>
    </lineage>
</organism>